<gene>
    <name evidence="2" type="ORF">A4G28_17420</name>
</gene>
<reference evidence="3" key="1">
    <citation type="submission" date="2016-04" db="EMBL/GenBank/DDBJ databases">
        <authorList>
            <person name="Strapagiel D."/>
            <person name="Borowka P."/>
            <person name="Marciniak B."/>
            <person name="Bakula Z."/>
            <person name="Van Ingen J."/>
            <person name="Safianowska A."/>
            <person name="Dziadek J."/>
            <person name="Jagielski T."/>
        </authorList>
    </citation>
    <scope>NUCLEOTIDE SEQUENCE [LARGE SCALE GENOMIC DNA]</scope>
    <source>
        <strain evidence="3">1010001458</strain>
    </source>
</reference>
<feature type="region of interest" description="Disordered" evidence="1">
    <location>
        <begin position="44"/>
        <end position="65"/>
    </location>
</feature>
<organism evidence="2 3">
    <name type="scientific">Mycobacterium ostraviense</name>
    <dbReference type="NCBI Taxonomy" id="2738409"/>
    <lineage>
        <taxon>Bacteria</taxon>
        <taxon>Bacillati</taxon>
        <taxon>Actinomycetota</taxon>
        <taxon>Actinomycetes</taxon>
        <taxon>Mycobacteriales</taxon>
        <taxon>Mycobacteriaceae</taxon>
        <taxon>Mycobacterium</taxon>
    </lineage>
</organism>
<keyword evidence="3" id="KW-1185">Reference proteome</keyword>
<comment type="caution">
    <text evidence="2">The sequence shown here is derived from an EMBL/GenBank/DDBJ whole genome shotgun (WGS) entry which is preliminary data.</text>
</comment>
<proteinExistence type="predicted"/>
<sequence>MPLPARVRVETPRAHANSQQRLTYWRVLDLVEVAAEPIRRRLRQPLAPGETHRHPARISDSSHPDGDLTISRELRRWAWSYEKVVVVPLDPDETFALLTRPDRLRRCILCLEFLVHAWDFAIATDRQVVVSEELSQFVLGLAVKIITPASRSSGGFAAPVAAEALAPVLDRLIAFTGRDPALAHGSAN</sequence>
<accession>A0A163YI53</accession>
<evidence type="ECO:0008006" key="4">
    <source>
        <dbReference type="Google" id="ProtNLM"/>
    </source>
</evidence>
<evidence type="ECO:0000256" key="1">
    <source>
        <dbReference type="SAM" id="MobiDB-lite"/>
    </source>
</evidence>
<dbReference type="AlphaFoldDB" id="A0A163YI53"/>
<dbReference type="EMBL" id="LWCI01000126">
    <property type="protein sequence ID" value="KZS60465.1"/>
    <property type="molecule type" value="Genomic_DNA"/>
</dbReference>
<name>A0A163YI53_9MYCO</name>
<dbReference type="Proteomes" id="UP000077342">
    <property type="component" value="Unassembled WGS sequence"/>
</dbReference>
<evidence type="ECO:0000313" key="2">
    <source>
        <dbReference type="EMBL" id="KZS60465.1"/>
    </source>
</evidence>
<evidence type="ECO:0000313" key="3">
    <source>
        <dbReference type="Proteomes" id="UP000077342"/>
    </source>
</evidence>
<protein>
    <recommendedName>
        <fullName evidence="4">TIGR03086 family protein</fullName>
    </recommendedName>
</protein>